<name>N1QL60_SPHMS</name>
<dbReference type="HOGENOM" id="CLU_860977_0_0_1"/>
<dbReference type="EMBL" id="KB456265">
    <property type="protein sequence ID" value="EMF11926.1"/>
    <property type="molecule type" value="Genomic_DNA"/>
</dbReference>
<dbReference type="GeneID" id="27898515"/>
<evidence type="ECO:0000256" key="1">
    <source>
        <dbReference type="SAM" id="MobiDB-lite"/>
    </source>
</evidence>
<protein>
    <submittedName>
        <fullName evidence="2">Uncharacterized protein</fullName>
    </submittedName>
</protein>
<keyword evidence="3" id="KW-1185">Reference proteome</keyword>
<feature type="compositionally biased region" description="Basic residues" evidence="1">
    <location>
        <begin position="1"/>
        <end position="16"/>
    </location>
</feature>
<evidence type="ECO:0000313" key="2">
    <source>
        <dbReference type="EMBL" id="EMF11926.1"/>
    </source>
</evidence>
<dbReference type="Proteomes" id="UP000016931">
    <property type="component" value="Unassembled WGS sequence"/>
</dbReference>
<feature type="region of interest" description="Disordered" evidence="1">
    <location>
        <begin position="93"/>
        <end position="156"/>
    </location>
</feature>
<accession>N1QL60</accession>
<dbReference type="OrthoDB" id="3650811at2759"/>
<feature type="compositionally biased region" description="Gly residues" evidence="1">
    <location>
        <begin position="289"/>
        <end position="304"/>
    </location>
</feature>
<dbReference type="RefSeq" id="XP_016760047.1">
    <property type="nucleotide sequence ID" value="XM_016901378.1"/>
</dbReference>
<sequence length="323" mass="35563">MATSLRRSRTRKRNHSSQRYTNHPLQGETYVKIQYDRHVASEAWVLLPDRTIEHLICYPRGRSARLARRITPTHENLSSPFSNLGLVTDNGDGGKIRDEEKSPVDTIVRDTSSSSSNSHLISTDEKKQHTTTISETTPTPKPKTTSTPIPTTTIPHPLLDRVKSALIQIDTESTLLPNNTNTNTTNTKKKKNTIISPGILPRAEYISGDGRSWIGTYDLPTGDFVRRTSTSLDACEENLHHHHNDVPRTYSSSSVGELTVVQCPLDGQGRAMVRFQYVTYEDDGDDGGGGDGDGQNGGGGGAGKGKMAVAGFWERVLRRVVCR</sequence>
<feature type="region of interest" description="Disordered" evidence="1">
    <location>
        <begin position="1"/>
        <end position="25"/>
    </location>
</feature>
<feature type="compositionally biased region" description="Low complexity" evidence="1">
    <location>
        <begin position="130"/>
        <end position="156"/>
    </location>
</feature>
<proteinExistence type="predicted"/>
<organism evidence="2 3">
    <name type="scientific">Sphaerulina musiva (strain SO2202)</name>
    <name type="common">Poplar stem canker fungus</name>
    <name type="synonym">Septoria musiva</name>
    <dbReference type="NCBI Taxonomy" id="692275"/>
    <lineage>
        <taxon>Eukaryota</taxon>
        <taxon>Fungi</taxon>
        <taxon>Dikarya</taxon>
        <taxon>Ascomycota</taxon>
        <taxon>Pezizomycotina</taxon>
        <taxon>Dothideomycetes</taxon>
        <taxon>Dothideomycetidae</taxon>
        <taxon>Mycosphaerellales</taxon>
        <taxon>Mycosphaerellaceae</taxon>
        <taxon>Sphaerulina</taxon>
    </lineage>
</organism>
<feature type="compositionally biased region" description="Basic and acidic residues" evidence="1">
    <location>
        <begin position="93"/>
        <end position="103"/>
    </location>
</feature>
<feature type="region of interest" description="Disordered" evidence="1">
    <location>
        <begin position="282"/>
        <end position="304"/>
    </location>
</feature>
<gene>
    <name evidence="2" type="ORF">SEPMUDRAFT_117882</name>
</gene>
<evidence type="ECO:0000313" key="3">
    <source>
        <dbReference type="Proteomes" id="UP000016931"/>
    </source>
</evidence>
<reference evidence="2 3" key="1">
    <citation type="journal article" date="2012" name="PLoS Pathog.">
        <title>Diverse lifestyles and strategies of plant pathogenesis encoded in the genomes of eighteen Dothideomycetes fungi.</title>
        <authorList>
            <person name="Ohm R.A."/>
            <person name="Feau N."/>
            <person name="Henrissat B."/>
            <person name="Schoch C.L."/>
            <person name="Horwitz B.A."/>
            <person name="Barry K.W."/>
            <person name="Condon B.J."/>
            <person name="Copeland A.C."/>
            <person name="Dhillon B."/>
            <person name="Glaser F."/>
            <person name="Hesse C.N."/>
            <person name="Kosti I."/>
            <person name="LaButti K."/>
            <person name="Lindquist E.A."/>
            <person name="Lucas S."/>
            <person name="Salamov A.A."/>
            <person name="Bradshaw R.E."/>
            <person name="Ciuffetti L."/>
            <person name="Hamelin R.C."/>
            <person name="Kema G.H.J."/>
            <person name="Lawrence C."/>
            <person name="Scott J.A."/>
            <person name="Spatafora J.W."/>
            <person name="Turgeon B.G."/>
            <person name="de Wit P.J.G.M."/>
            <person name="Zhong S."/>
            <person name="Goodwin S.B."/>
            <person name="Grigoriev I.V."/>
        </authorList>
    </citation>
    <scope>NUCLEOTIDE SEQUENCE [LARGE SCALE GENOMIC DNA]</scope>
    <source>
        <strain evidence="2 3">SO2202</strain>
    </source>
</reference>
<dbReference type="AlphaFoldDB" id="N1QL60"/>